<feature type="signal peptide" evidence="1">
    <location>
        <begin position="1"/>
        <end position="21"/>
    </location>
</feature>
<dbReference type="AlphaFoldDB" id="A0A427A028"/>
<reference evidence="2 3" key="1">
    <citation type="journal article" date="2014" name="Agronomy (Basel)">
        <title>A Draft Genome Sequence for Ensete ventricosum, the Drought-Tolerant Tree Against Hunger.</title>
        <authorList>
            <person name="Harrison J."/>
            <person name="Moore K.A."/>
            <person name="Paszkiewicz K."/>
            <person name="Jones T."/>
            <person name="Grant M."/>
            <person name="Ambacheew D."/>
            <person name="Muzemil S."/>
            <person name="Studholme D.J."/>
        </authorList>
    </citation>
    <scope>NUCLEOTIDE SEQUENCE [LARGE SCALE GENOMIC DNA]</scope>
</reference>
<keyword evidence="1" id="KW-0732">Signal</keyword>
<feature type="chain" id="PRO_5019129401" evidence="1">
    <location>
        <begin position="22"/>
        <end position="61"/>
    </location>
</feature>
<organism evidence="2 3">
    <name type="scientific">Ensete ventricosum</name>
    <name type="common">Abyssinian banana</name>
    <name type="synonym">Musa ensete</name>
    <dbReference type="NCBI Taxonomy" id="4639"/>
    <lineage>
        <taxon>Eukaryota</taxon>
        <taxon>Viridiplantae</taxon>
        <taxon>Streptophyta</taxon>
        <taxon>Embryophyta</taxon>
        <taxon>Tracheophyta</taxon>
        <taxon>Spermatophyta</taxon>
        <taxon>Magnoliopsida</taxon>
        <taxon>Liliopsida</taxon>
        <taxon>Zingiberales</taxon>
        <taxon>Musaceae</taxon>
        <taxon>Ensete</taxon>
    </lineage>
</organism>
<comment type="caution">
    <text evidence="2">The sequence shown here is derived from an EMBL/GenBank/DDBJ whole genome shotgun (WGS) entry which is preliminary data.</text>
</comment>
<dbReference type="EMBL" id="AMZH03004285">
    <property type="protein sequence ID" value="RRT69629.1"/>
    <property type="molecule type" value="Genomic_DNA"/>
</dbReference>
<evidence type="ECO:0000313" key="2">
    <source>
        <dbReference type="EMBL" id="RRT69629.1"/>
    </source>
</evidence>
<protein>
    <submittedName>
        <fullName evidence="2">Uncharacterized protein</fullName>
    </submittedName>
</protein>
<gene>
    <name evidence="2" type="ORF">B296_00030917</name>
</gene>
<dbReference type="Proteomes" id="UP000287651">
    <property type="component" value="Unassembled WGS sequence"/>
</dbReference>
<proteinExistence type="predicted"/>
<sequence>MPGKLLNTLVKLLVCRTAIQTLTPAPRCGSLRGPEEEETAGGSGSESVNLFLSNTFFCCVL</sequence>
<evidence type="ECO:0000256" key="1">
    <source>
        <dbReference type="SAM" id="SignalP"/>
    </source>
</evidence>
<accession>A0A427A028</accession>
<name>A0A427A028_ENSVE</name>
<evidence type="ECO:0000313" key="3">
    <source>
        <dbReference type="Proteomes" id="UP000287651"/>
    </source>
</evidence>